<feature type="compositionally biased region" description="Polar residues" evidence="1">
    <location>
        <begin position="44"/>
        <end position="60"/>
    </location>
</feature>
<reference evidence="3" key="1">
    <citation type="submission" date="2023-03" db="EMBL/GenBank/DDBJ databases">
        <title>Massive genome expansion in bonnet fungi (Mycena s.s.) driven by repeated elements and novel gene families across ecological guilds.</title>
        <authorList>
            <consortium name="Lawrence Berkeley National Laboratory"/>
            <person name="Harder C.B."/>
            <person name="Miyauchi S."/>
            <person name="Viragh M."/>
            <person name="Kuo A."/>
            <person name="Thoen E."/>
            <person name="Andreopoulos B."/>
            <person name="Lu D."/>
            <person name="Skrede I."/>
            <person name="Drula E."/>
            <person name="Henrissat B."/>
            <person name="Morin E."/>
            <person name="Kohler A."/>
            <person name="Barry K."/>
            <person name="LaButti K."/>
            <person name="Morin E."/>
            <person name="Salamov A."/>
            <person name="Lipzen A."/>
            <person name="Mereny Z."/>
            <person name="Hegedus B."/>
            <person name="Baldrian P."/>
            <person name="Stursova M."/>
            <person name="Weitz H."/>
            <person name="Taylor A."/>
            <person name="Grigoriev I.V."/>
            <person name="Nagy L.G."/>
            <person name="Martin F."/>
            <person name="Kauserud H."/>
        </authorList>
    </citation>
    <scope>NUCLEOTIDE SEQUENCE</scope>
    <source>
        <strain evidence="3">CBHHK200</strain>
    </source>
</reference>
<organism evidence="3 4">
    <name type="scientific">Mycena alexandri</name>
    <dbReference type="NCBI Taxonomy" id="1745969"/>
    <lineage>
        <taxon>Eukaryota</taxon>
        <taxon>Fungi</taxon>
        <taxon>Dikarya</taxon>
        <taxon>Basidiomycota</taxon>
        <taxon>Agaricomycotina</taxon>
        <taxon>Agaricomycetes</taxon>
        <taxon>Agaricomycetidae</taxon>
        <taxon>Agaricales</taxon>
        <taxon>Marasmiineae</taxon>
        <taxon>Mycenaceae</taxon>
        <taxon>Mycena</taxon>
    </lineage>
</organism>
<proteinExistence type="predicted"/>
<keyword evidence="2" id="KW-0472">Membrane</keyword>
<dbReference type="AlphaFoldDB" id="A0AAD6S9J5"/>
<accession>A0AAD6S9J5</accession>
<sequence>MNRQPPPMQSPPRPAYPQQAYNPGPTRQSPPSQPQTTTSPTQPVLNSQRDPRLDQSQLPYTLQRRPELPRVLTSSHSCKGSPSRPDQQPQLQRQPSRPDQPPQLQYNNPMAAADNNYVYKEVPVNPAASDPIRPSQYSQSTMFPRPYDSGMVIRGNSDDELDKSDKSSWLEKTEGKSSRHSRTLWIVGLLAAGGIGIGIFFSFHNTSNTTRPNTLGGAENVAGAQAATIALGATAAAAGTDAGQTASGTALHVTPTNTVA</sequence>
<feature type="compositionally biased region" description="Pro residues" evidence="1">
    <location>
        <begin position="1"/>
        <end position="15"/>
    </location>
</feature>
<dbReference type="Proteomes" id="UP001218188">
    <property type="component" value="Unassembled WGS sequence"/>
</dbReference>
<gene>
    <name evidence="3" type="ORF">C8F04DRAFT_1140301</name>
</gene>
<feature type="compositionally biased region" description="Low complexity" evidence="1">
    <location>
        <begin position="81"/>
        <end position="105"/>
    </location>
</feature>
<feature type="compositionally biased region" description="Low complexity" evidence="1">
    <location>
        <begin position="25"/>
        <end position="43"/>
    </location>
</feature>
<dbReference type="EMBL" id="JARJCM010000227">
    <property type="protein sequence ID" value="KAJ7021597.1"/>
    <property type="molecule type" value="Genomic_DNA"/>
</dbReference>
<feature type="compositionally biased region" description="Basic and acidic residues" evidence="1">
    <location>
        <begin position="163"/>
        <end position="175"/>
    </location>
</feature>
<evidence type="ECO:0000256" key="1">
    <source>
        <dbReference type="SAM" id="MobiDB-lite"/>
    </source>
</evidence>
<keyword evidence="4" id="KW-1185">Reference proteome</keyword>
<evidence type="ECO:0000313" key="4">
    <source>
        <dbReference type="Proteomes" id="UP001218188"/>
    </source>
</evidence>
<keyword evidence="2" id="KW-1133">Transmembrane helix</keyword>
<evidence type="ECO:0000313" key="3">
    <source>
        <dbReference type="EMBL" id="KAJ7021597.1"/>
    </source>
</evidence>
<evidence type="ECO:0000256" key="2">
    <source>
        <dbReference type="SAM" id="Phobius"/>
    </source>
</evidence>
<protein>
    <submittedName>
        <fullName evidence="3">Uncharacterized protein</fullName>
    </submittedName>
</protein>
<feature type="transmembrane region" description="Helical" evidence="2">
    <location>
        <begin position="184"/>
        <end position="203"/>
    </location>
</feature>
<comment type="caution">
    <text evidence="3">The sequence shown here is derived from an EMBL/GenBank/DDBJ whole genome shotgun (WGS) entry which is preliminary data.</text>
</comment>
<feature type="region of interest" description="Disordered" evidence="1">
    <location>
        <begin position="1"/>
        <end position="108"/>
    </location>
</feature>
<keyword evidence="2" id="KW-0812">Transmembrane</keyword>
<feature type="region of interest" description="Disordered" evidence="1">
    <location>
        <begin position="128"/>
        <end position="175"/>
    </location>
</feature>
<name>A0AAD6S9J5_9AGAR</name>